<gene>
    <name evidence="1" type="ORF">AVDCRST_MAG93-3032</name>
</gene>
<feature type="non-terminal residue" evidence="1">
    <location>
        <position position="83"/>
    </location>
</feature>
<reference evidence="1" key="1">
    <citation type="submission" date="2020-02" db="EMBL/GenBank/DDBJ databases">
        <authorList>
            <person name="Meier V. D."/>
        </authorList>
    </citation>
    <scope>NUCLEOTIDE SEQUENCE</scope>
    <source>
        <strain evidence="1">AVDCRST_MAG93</strain>
    </source>
</reference>
<accession>A0A6J4JJB9</accession>
<evidence type="ECO:0000313" key="1">
    <source>
        <dbReference type="EMBL" id="CAA9278535.1"/>
    </source>
</evidence>
<name>A0A6J4JJB9_9CHLR</name>
<feature type="non-terminal residue" evidence="1">
    <location>
        <position position="1"/>
    </location>
</feature>
<sequence>CSSSRLGSRCATSNALIGLRSSPISRTRATAISMTSARTRPVLATFSNCLQAGGTRNLVSTTKSASSILQRAVCVDARGCGSG</sequence>
<dbReference type="EMBL" id="CADCTR010001038">
    <property type="protein sequence ID" value="CAA9278535.1"/>
    <property type="molecule type" value="Genomic_DNA"/>
</dbReference>
<proteinExistence type="predicted"/>
<protein>
    <submittedName>
        <fullName evidence="1">Uncharacterized protein</fullName>
    </submittedName>
</protein>
<organism evidence="1">
    <name type="scientific">uncultured Chloroflexia bacterium</name>
    <dbReference type="NCBI Taxonomy" id="1672391"/>
    <lineage>
        <taxon>Bacteria</taxon>
        <taxon>Bacillati</taxon>
        <taxon>Chloroflexota</taxon>
        <taxon>Chloroflexia</taxon>
        <taxon>environmental samples</taxon>
    </lineage>
</organism>
<dbReference type="AlphaFoldDB" id="A0A6J4JJB9"/>